<comment type="similarity">
    <text evidence="3">Belongs to the CENP-O/MCM21 family.</text>
</comment>
<dbReference type="Proteomes" id="UP000054454">
    <property type="component" value="Unassembled WGS sequence"/>
</dbReference>
<dbReference type="OrthoDB" id="10050372at2759"/>
<dbReference type="PANTHER" id="PTHR14582">
    <property type="entry name" value="INNER KINETOCHORE SUBUNIT MAL2"/>
    <property type="match status" value="1"/>
</dbReference>
<comment type="caution">
    <text evidence="8">The sequence shown here is derived from an EMBL/GenBank/DDBJ whole genome shotgun (WGS) entry which is preliminary data.</text>
</comment>
<dbReference type="VEuPathDB" id="FungiDB:T552_00380"/>
<dbReference type="GO" id="GO:0031511">
    <property type="term" value="C:Mis6-Sim4 complex"/>
    <property type="evidence" value="ECO:0007669"/>
    <property type="project" value="TreeGrafter"/>
</dbReference>
<dbReference type="InterPro" id="IPR018464">
    <property type="entry name" value="CENP-O"/>
</dbReference>
<proteinExistence type="inferred from homology"/>
<keyword evidence="9" id="KW-1185">Reference proteome</keyword>
<evidence type="ECO:0000256" key="1">
    <source>
        <dbReference type="ARBA" id="ARBA00004123"/>
    </source>
</evidence>
<reference evidence="9" key="1">
    <citation type="journal article" date="2016" name="Nat. Commun.">
        <title>Genome analysis of three Pneumocystis species reveals adaptation mechanisms to life exclusively in mammalian hosts.</title>
        <authorList>
            <person name="Ma L."/>
            <person name="Chen Z."/>
            <person name="Huang D.W."/>
            <person name="Kutty G."/>
            <person name="Ishihara M."/>
            <person name="Wang H."/>
            <person name="Abouelleil A."/>
            <person name="Bishop L."/>
            <person name="Davey E."/>
            <person name="Deng R."/>
            <person name="Deng X."/>
            <person name="Fan L."/>
            <person name="Fantoni G."/>
            <person name="Fitzgerald M."/>
            <person name="Gogineni E."/>
            <person name="Goldberg J.M."/>
            <person name="Handley G."/>
            <person name="Hu X."/>
            <person name="Huber C."/>
            <person name="Jiao X."/>
            <person name="Jones K."/>
            <person name="Levin J.Z."/>
            <person name="Liu Y."/>
            <person name="Macdonald P."/>
            <person name="Melnikov A."/>
            <person name="Raley C."/>
            <person name="Sassi M."/>
            <person name="Sherman B.T."/>
            <person name="Song X."/>
            <person name="Sykes S."/>
            <person name="Tran B."/>
            <person name="Walsh L."/>
            <person name="Xia Y."/>
            <person name="Yang J."/>
            <person name="Young S."/>
            <person name="Zeng Q."/>
            <person name="Zheng X."/>
            <person name="Stephens R."/>
            <person name="Nusbaum C."/>
            <person name="Birren B.W."/>
            <person name="Azadi P."/>
            <person name="Lempicki R.A."/>
            <person name="Cuomo C.A."/>
            <person name="Kovacs J.A."/>
        </authorList>
    </citation>
    <scope>NUCLEOTIDE SEQUENCE [LARGE SCALE GENOMIC DNA]</scope>
    <source>
        <strain evidence="9">B80</strain>
    </source>
</reference>
<evidence type="ECO:0000256" key="2">
    <source>
        <dbReference type="ARBA" id="ARBA00004584"/>
    </source>
</evidence>
<keyword evidence="7" id="KW-0175">Coiled coil</keyword>
<sequence length="236" mass="27756">MASILAQYQTDISSLHEELKRLKSKRDDLLLRMLEEPPAHEYTYGKAPQDLKPIKSEWNIEKIYRLSGITFFIPSNPEKYLHLKKKSVYKLVGARIDIFHKGVFLEPHYLIFRVDTILSLYKHTIPNFIDIDLLIKKWLNKDINIFLILIRKQLLYYTIRSSHIRELETVFSDFTILCDSSATLVQIKNQKYTINIKFGDTNIDKTIIINSKGDREIDLEEKISNNDLIALHHLLK</sequence>
<dbReference type="GO" id="GO:0005634">
    <property type="term" value="C:nucleus"/>
    <property type="evidence" value="ECO:0007669"/>
    <property type="project" value="UniProtKB-SubCell"/>
</dbReference>
<dbReference type="AlphaFoldDB" id="A0A0W4ZQL3"/>
<accession>A0A0W4ZQL3</accession>
<evidence type="ECO:0000256" key="3">
    <source>
        <dbReference type="ARBA" id="ARBA00007321"/>
    </source>
</evidence>
<keyword evidence="6" id="KW-0137">Centromere</keyword>
<dbReference type="Pfam" id="PF09496">
    <property type="entry name" value="CENP-O"/>
    <property type="match status" value="1"/>
</dbReference>
<dbReference type="RefSeq" id="XP_018227261.1">
    <property type="nucleotide sequence ID" value="XM_018368995.1"/>
</dbReference>
<evidence type="ECO:0000256" key="4">
    <source>
        <dbReference type="ARBA" id="ARBA00022454"/>
    </source>
</evidence>
<evidence type="ECO:0000313" key="9">
    <source>
        <dbReference type="Proteomes" id="UP000054454"/>
    </source>
</evidence>
<organism evidence="8 9">
    <name type="scientific">Pneumocystis carinii (strain B80)</name>
    <name type="common">Rat pneumocystis pneumonia agent</name>
    <name type="synonym">Pneumocystis carinii f. sp. carinii</name>
    <dbReference type="NCBI Taxonomy" id="1408658"/>
    <lineage>
        <taxon>Eukaryota</taxon>
        <taxon>Fungi</taxon>
        <taxon>Dikarya</taxon>
        <taxon>Ascomycota</taxon>
        <taxon>Taphrinomycotina</taxon>
        <taxon>Pneumocystomycetes</taxon>
        <taxon>Pneumocystaceae</taxon>
        <taxon>Pneumocystis</taxon>
    </lineage>
</organism>
<dbReference type="GeneID" id="28935197"/>
<evidence type="ECO:0000256" key="7">
    <source>
        <dbReference type="SAM" id="Coils"/>
    </source>
</evidence>
<evidence type="ECO:0000313" key="8">
    <source>
        <dbReference type="EMBL" id="KTW30665.1"/>
    </source>
</evidence>
<comment type="subcellular location">
    <subcellularLocation>
        <location evidence="2">Chromosome</location>
        <location evidence="2">Centromere</location>
    </subcellularLocation>
    <subcellularLocation>
        <location evidence="1">Nucleus</location>
    </subcellularLocation>
</comment>
<name>A0A0W4ZQL3_PNEC8</name>
<evidence type="ECO:0000256" key="6">
    <source>
        <dbReference type="ARBA" id="ARBA00023328"/>
    </source>
</evidence>
<protein>
    <submittedName>
        <fullName evidence="8">Uncharacterized protein</fullName>
    </submittedName>
</protein>
<gene>
    <name evidence="8" type="ORF">T552_00380</name>
</gene>
<dbReference type="EMBL" id="LFVZ01000002">
    <property type="protein sequence ID" value="KTW30665.1"/>
    <property type="molecule type" value="Genomic_DNA"/>
</dbReference>
<dbReference type="PANTHER" id="PTHR14582:SF1">
    <property type="entry name" value="CENTROMERE PROTEIN O"/>
    <property type="match status" value="1"/>
</dbReference>
<keyword evidence="5" id="KW-0539">Nucleus</keyword>
<keyword evidence="4" id="KW-0158">Chromosome</keyword>
<feature type="coiled-coil region" evidence="7">
    <location>
        <begin position="5"/>
        <end position="32"/>
    </location>
</feature>
<evidence type="ECO:0000256" key="5">
    <source>
        <dbReference type="ARBA" id="ARBA00023242"/>
    </source>
</evidence>